<reference evidence="1 2" key="1">
    <citation type="submission" date="2015-11" db="EMBL/GenBank/DDBJ databases">
        <title>Genomic analysis of 38 Legionella species identifies large and diverse effector repertoires.</title>
        <authorList>
            <person name="Burstein D."/>
            <person name="Amaro F."/>
            <person name="Zusman T."/>
            <person name="Lifshitz Z."/>
            <person name="Cohen O."/>
            <person name="Gilbert J.A."/>
            <person name="Pupko T."/>
            <person name="Shuman H.A."/>
            <person name="Segal G."/>
        </authorList>
    </citation>
    <scope>NUCLEOTIDE SEQUENCE [LARGE SCALE GENOMIC DNA]</scope>
    <source>
        <strain evidence="1 2">PX-1-G2-E2</strain>
    </source>
</reference>
<protein>
    <submittedName>
        <fullName evidence="1">Uncharacterized protein</fullName>
    </submittedName>
</protein>
<dbReference type="EMBL" id="LNYL01000022">
    <property type="protein sequence ID" value="KTD29664.1"/>
    <property type="molecule type" value="Genomic_DNA"/>
</dbReference>
<keyword evidence="2" id="KW-1185">Reference proteome</keyword>
<name>A0A0W0WBG8_9GAMM</name>
<dbReference type="STRING" id="466.Lmac_0839"/>
<evidence type="ECO:0000313" key="2">
    <source>
        <dbReference type="Proteomes" id="UP000054908"/>
    </source>
</evidence>
<proteinExistence type="predicted"/>
<accession>A0A0W0WBG8</accession>
<evidence type="ECO:0000313" key="1">
    <source>
        <dbReference type="EMBL" id="KTD29664.1"/>
    </source>
</evidence>
<dbReference type="RefSeq" id="WP_058451650.1">
    <property type="nucleotide sequence ID" value="NZ_CAAAIB010000015.1"/>
</dbReference>
<gene>
    <name evidence="1" type="ORF">Lmac_0839</name>
</gene>
<organism evidence="1 2">
    <name type="scientific">Legionella maceachernii</name>
    <dbReference type="NCBI Taxonomy" id="466"/>
    <lineage>
        <taxon>Bacteria</taxon>
        <taxon>Pseudomonadati</taxon>
        <taxon>Pseudomonadota</taxon>
        <taxon>Gammaproteobacteria</taxon>
        <taxon>Legionellales</taxon>
        <taxon>Legionellaceae</taxon>
        <taxon>Legionella</taxon>
    </lineage>
</organism>
<dbReference type="Proteomes" id="UP000054908">
    <property type="component" value="Unassembled WGS sequence"/>
</dbReference>
<dbReference type="AlphaFoldDB" id="A0A0W0WBG8"/>
<comment type="caution">
    <text evidence="1">The sequence shown here is derived from an EMBL/GenBank/DDBJ whole genome shotgun (WGS) entry which is preliminary data.</text>
</comment>
<dbReference type="OrthoDB" id="8832761at2"/>
<dbReference type="PATRIC" id="fig|466.6.peg.896"/>
<sequence length="188" mass="18542">MANANAINSPLLGTTGTGNFVGSNSPSLNAPNLGTPATGTLTNCTGLVPSTGLSATGTPSSTTYLRGDNSWQTISSGSIPYTVVTGTSQSMTTNNGYIANNAALVTFTLPSTAAVGDVLSVIGINTGGWRITQAAGQSIQIGQTTSTVGAGGSVTSQAGTDSLELICVVANTKWAILGAPQSSGLTIV</sequence>